<dbReference type="PANTHER" id="PTHR33926:SF4">
    <property type="entry name" value="PROTEIN TIC 22, CHLOROPLASTIC"/>
    <property type="match status" value="1"/>
</dbReference>
<keyword evidence="3 4" id="KW-0934">Plastid</keyword>
<evidence type="ECO:0000313" key="4">
    <source>
        <dbReference type="EMBL" id="CRF40086.1"/>
    </source>
</evidence>
<evidence type="ECO:0008006" key="6">
    <source>
        <dbReference type="Google" id="ProtNLM"/>
    </source>
</evidence>
<evidence type="ECO:0000256" key="1">
    <source>
        <dbReference type="ARBA" id="ARBA00004229"/>
    </source>
</evidence>
<reference evidence="5" key="1">
    <citation type="journal article" date="2017" name="BMC Genomics">
        <title>Complete chloroplast genome of Gracilaria firma (Gracilariaceae, Rhodophyta), with discussion on the use of chloroplast phylogenomics in the subclass Rhodymeniophycidae.</title>
        <authorList>
            <person name="Ng P.K."/>
            <person name="Lin S.M."/>
            <person name="Lim P.E."/>
            <person name="Liu L.C."/>
            <person name="Chen C.M."/>
            <person name="Pai T.W."/>
        </authorList>
    </citation>
    <scope>NUCLEOTIDE SEQUENCE [LARGE SCALE GENOMIC DNA]</scope>
</reference>
<proteinExistence type="predicted"/>
<gene>
    <name evidence="4" type="primary">ycf80</name>
</gene>
<comment type="subcellular location">
    <subcellularLocation>
        <location evidence="1">Plastid</location>
        <location evidence="1">Chloroplast</location>
    </subcellularLocation>
</comment>
<dbReference type="GO" id="GO:0009507">
    <property type="term" value="C:chloroplast"/>
    <property type="evidence" value="ECO:0007669"/>
    <property type="project" value="UniProtKB-SubCell"/>
</dbReference>
<accession>A0A0G4KBB1</accession>
<dbReference type="AlphaFoldDB" id="A0A0G4KBB1"/>
<dbReference type="InterPro" id="IPR007378">
    <property type="entry name" value="Tic22-like"/>
</dbReference>
<evidence type="ECO:0000256" key="2">
    <source>
        <dbReference type="ARBA" id="ARBA00022528"/>
    </source>
</evidence>
<dbReference type="GO" id="GO:0015031">
    <property type="term" value="P:protein transport"/>
    <property type="evidence" value="ECO:0007669"/>
    <property type="project" value="InterPro"/>
</dbReference>
<protein>
    <recommendedName>
        <fullName evidence="6">Ycf80</fullName>
    </recommendedName>
</protein>
<organism evidence="4 5">
    <name type="scientific">Laurencia snackeyi</name>
    <dbReference type="NCBI Taxonomy" id="1858662"/>
    <lineage>
        <taxon>Eukaryota</taxon>
        <taxon>Rhodophyta</taxon>
        <taxon>Florideophyceae</taxon>
        <taxon>Rhodymeniophycidae</taxon>
        <taxon>Ceramiales</taxon>
        <taxon>Rhodomelaceae</taxon>
        <taxon>Laurencieae</taxon>
        <taxon>Laurencia</taxon>
    </lineage>
</organism>
<evidence type="ECO:0000313" key="5">
    <source>
        <dbReference type="Proteomes" id="UP000307987"/>
    </source>
</evidence>
<dbReference type="PANTHER" id="PTHR33926">
    <property type="entry name" value="PROTEIN TIC 22, CHLOROPLASTIC"/>
    <property type="match status" value="1"/>
</dbReference>
<dbReference type="EMBL" id="LN833431">
    <property type="protein sequence ID" value="CRF40086.1"/>
    <property type="molecule type" value="Genomic_DNA"/>
</dbReference>
<name>A0A0G4KBB1_9FLOR</name>
<dbReference type="Proteomes" id="UP000307987">
    <property type="component" value="Plastid JFC0032_plastid"/>
</dbReference>
<keyword evidence="2" id="KW-0150">Chloroplast</keyword>
<geneLocation type="plastid" evidence="4"/>
<evidence type="ECO:0000256" key="3">
    <source>
        <dbReference type="ARBA" id="ARBA00022640"/>
    </source>
</evidence>
<sequence>MILFDLSLFDLLLHGYDKNDTLLKSHLGIEDTKDVSNLLFSKLRLNKLNPILVSSSKSSVNQLGKKSIDSKRTHGLVNRNFWQKLINKYWQETIFISLPNSMLDNYTNKLRNSGFSIHQGSEYKYFLKEFSKDLLKRNIEVNVNYKGKDISQVIDSNNIHIKYKWLKLFYPNLSFLRQSEFKRINNILVNKDSKSFPLFILINNKKQIVLAESTGFLQNYSMLLKLRRIITKNTVNNKKLYTGLFFTNVDDAKEYLDYVNSKYSKSTRDLTVKLVPTTINLYYQLLRQSSLDVEFRLIPDLKEISELLYRYRKNKNLLFDSNQRYGFNYFQGQPLYLLKPYNLEVDSKIHHSQYLYAFSKSNKVKYETIFLNYETALNAWKKYRNKLKNYNLPAKPQLYVLNLETFLTKSNYINKSNKFIFIPSIKTYHFAKKYIISNLDDNKGIFKALRHYSFNFKSLCYRVLWSLTTRQPIVW</sequence>